<accession>A0ABV5KE30</accession>
<evidence type="ECO:0000313" key="2">
    <source>
        <dbReference type="EMBL" id="MFB9314130.1"/>
    </source>
</evidence>
<feature type="transmembrane region" description="Helical" evidence="1">
    <location>
        <begin position="213"/>
        <end position="235"/>
    </location>
</feature>
<organism evidence="2 3">
    <name type="scientific">Nocardioides plantarum</name>
    <dbReference type="NCBI Taxonomy" id="29299"/>
    <lineage>
        <taxon>Bacteria</taxon>
        <taxon>Bacillati</taxon>
        <taxon>Actinomycetota</taxon>
        <taxon>Actinomycetes</taxon>
        <taxon>Propionibacteriales</taxon>
        <taxon>Nocardioidaceae</taxon>
        <taxon>Nocardioides</taxon>
    </lineage>
</organism>
<dbReference type="EMBL" id="JBHMDG010000016">
    <property type="protein sequence ID" value="MFB9314130.1"/>
    <property type="molecule type" value="Genomic_DNA"/>
</dbReference>
<feature type="transmembrane region" description="Helical" evidence="1">
    <location>
        <begin position="247"/>
        <end position="265"/>
    </location>
</feature>
<evidence type="ECO:0000313" key="3">
    <source>
        <dbReference type="Proteomes" id="UP001589750"/>
    </source>
</evidence>
<reference evidence="2 3" key="1">
    <citation type="submission" date="2024-09" db="EMBL/GenBank/DDBJ databases">
        <authorList>
            <person name="Sun Q."/>
            <person name="Mori K."/>
        </authorList>
    </citation>
    <scope>NUCLEOTIDE SEQUENCE [LARGE SCALE GENOMIC DNA]</scope>
    <source>
        <strain evidence="2 3">JCM 9626</strain>
    </source>
</reference>
<evidence type="ECO:0000256" key="1">
    <source>
        <dbReference type="SAM" id="Phobius"/>
    </source>
</evidence>
<keyword evidence="1" id="KW-1133">Transmembrane helix</keyword>
<keyword evidence="3" id="KW-1185">Reference proteome</keyword>
<dbReference type="Proteomes" id="UP001589750">
    <property type="component" value="Unassembled WGS sequence"/>
</dbReference>
<sequence length="405" mass="41549">MFLAWKRSRLLGHASILPPPDRSCTFVNYSTDVKEVMTRSAEPASQPEAPVHPDFEAAVAGGSLTSEGPGSTHRYRDVLLGGIAILLLAMAMLTSYSSAFGNPKPHNVQLVVTGDATAIAALEQQDALEVTVVGSAAEARAAVLDREADGAIVLPAPGTDDGVTTYIASGGGRALSQAIAGIGGSLAAQLNVANKTSDLAPLPANDPVGSIEFYAILFAGLGAALGATVFGRILGTVDTAKKFVERSVVLVLYAGVLAALITLWIDVALDAVTVDPWSVFAILWLTALAIGGAVTGVAALGGTIAALALTIALVVLGNTSSGGPLGVHVLNGFFQTLYYVFPQGDALDLLRSVQYFDGAAVSAPIIRLCIWAGAGILLTLTAMLLRVRRDVAARTASAAHVAPRS</sequence>
<keyword evidence="1" id="KW-0812">Transmembrane</keyword>
<feature type="transmembrane region" description="Helical" evidence="1">
    <location>
        <begin position="361"/>
        <end position="385"/>
    </location>
</feature>
<feature type="transmembrane region" description="Helical" evidence="1">
    <location>
        <begin position="78"/>
        <end position="96"/>
    </location>
</feature>
<name>A0ABV5KE30_9ACTN</name>
<feature type="transmembrane region" description="Helical" evidence="1">
    <location>
        <begin position="285"/>
        <end position="316"/>
    </location>
</feature>
<proteinExistence type="predicted"/>
<keyword evidence="1" id="KW-0472">Membrane</keyword>
<comment type="caution">
    <text evidence="2">The sequence shown here is derived from an EMBL/GenBank/DDBJ whole genome shotgun (WGS) entry which is preliminary data.</text>
</comment>
<dbReference type="RefSeq" id="WP_140010297.1">
    <property type="nucleotide sequence ID" value="NZ_JBHMDG010000016.1"/>
</dbReference>
<gene>
    <name evidence="2" type="ORF">ACFFRI_13840</name>
</gene>
<protein>
    <submittedName>
        <fullName evidence="2">ABC transporter permease</fullName>
    </submittedName>
</protein>